<protein>
    <submittedName>
        <fullName evidence="7">FtsK-like domain-containing protein</fullName>
    </submittedName>
</protein>
<gene>
    <name evidence="7" type="ORF">SV7mr_52980</name>
</gene>
<proteinExistence type="predicted"/>
<accession>A0A517T2Y1</accession>
<evidence type="ECO:0000256" key="3">
    <source>
        <dbReference type="PROSITE-ProRule" id="PRU00289"/>
    </source>
</evidence>
<dbReference type="PROSITE" id="PS50901">
    <property type="entry name" value="FTSK"/>
    <property type="match status" value="1"/>
</dbReference>
<dbReference type="Gene3D" id="3.40.50.300">
    <property type="entry name" value="P-loop containing nucleotide triphosphate hydrolases"/>
    <property type="match status" value="2"/>
</dbReference>
<feature type="binding site" evidence="3">
    <location>
        <begin position="799"/>
        <end position="806"/>
    </location>
    <ligand>
        <name>ATP</name>
        <dbReference type="ChEBI" id="CHEBI:30616"/>
    </ligand>
</feature>
<evidence type="ECO:0000256" key="1">
    <source>
        <dbReference type="ARBA" id="ARBA00022741"/>
    </source>
</evidence>
<name>A0A517T2Y1_9BACT</name>
<dbReference type="InterPro" id="IPR027417">
    <property type="entry name" value="P-loop_NTPase"/>
</dbReference>
<sequence>MKDSSVAPVGLHSPQRQRWLMESLAARFQRCQQQRMDMVSGHIVQKQLEEKTQQEHRRQVTEQCRQQRRGTLGQWDQAEEKIFWEYEETMLQVREDIRRLAAKYRKRLADGTAEIEQQYRVRCATANQKHESVKHQPARTREQEFGKIKAAMAPIGEDIQQAREISLRRLDQLPVVEPIETSKTEFGGPVPKTIDDGLKRLRELADRCQDLLSHLRSDSMAGIVDSFWLPLIFVILSTTVAAGVWLLQPPSVWMVMVISVVVVAVLGFVSYVCMLIPLRRQTKKLYAEFECLGNAAKEVTEATQKIATEKAKSDAATLLRERDQELAEAEKSKIHEIASLEKSLADQESREYESLSIKRDGLDEAFQESYQANNGIMLKLAEAVANEITSTLSATDVELRDQARDAEACRRTELARVTKRLRVGVENGFQRIERARKQTQLRFPDWEDVVQKGAQGSKQLDYLPLGTLQIDKYLNRLVSPALLNASSESEGDDDQVADAQRQSSTVPGMFQDDEMPHSLPIAMHRRLHSGMVVTAAPQQWDAALAMVHQMLWRSLSGAAGGRTNLTLIDPIGRGQHFTSFMALADHDAALVGHRVWTTESQIESRLGEIAQHAEDVLQSSLRERFQRVEDYNILAGSMAEPYQVIAAVGMPEGLTRGGYKHLKALIESGQRCGVFVVLLCKDNEPWVSEMPLPVDDRLLQFNVNADGDWTLQVDGLEDLPFDPAPNVPLALRDQLVQQIGDAANAAARVEVPLHSLLQQPGGDGSTDHGIQVVIGSQGGQRKLAMQLGEGVKQHVLIAGKTGSGKSTLLHSVISSAAHDYTPDQLQFYLLDFKKGVEFKVYADGQLPHARVIGIESVREFGRSVLQRLDAELQHRGELFRQYSTQELAHYRKVSGHSLPRIMLVIDEFQELFIRDDRVAADCAMLLDRLVRQGRSFGVHVVLSTQSLAGAFSLPRATLGQMAVRVALQCGESDAALILSDDNTAARLLSRPGEAIYNDASGLIEGNQPFQVAWLDHDDHVAMLQSIADRDQEFAKDLPPPVVFQGNRPCNWSAELAQAVVDAPNEEADSLSGLLGEAVEIGPPVSVTFTRNAGRNAILIAPPQARAGVLSATLAGMMKENPATELYYFDGNRSSDQLSMESWFEEAGIKAQVVKPRDAVQQMGELVQIVKERGDEAENVDPIVVVVDPLDRFRDLRNEDSFEFSLDAPAGLSGGQALRELLKDGPPAHVYCLLVCGGLETMSRWLSRQSQHDCELRIVGRMNASDSSLLLDSPVATELSDATMLLYDEPAGTVNKFRQTNLPEASLVRNWLKKSTK</sequence>
<evidence type="ECO:0000313" key="8">
    <source>
        <dbReference type="Proteomes" id="UP000315003"/>
    </source>
</evidence>
<dbReference type="GO" id="GO:0005524">
    <property type="term" value="F:ATP binding"/>
    <property type="evidence" value="ECO:0007669"/>
    <property type="project" value="UniProtKB-UniRule"/>
</dbReference>
<keyword evidence="2 3" id="KW-0067">ATP-binding</keyword>
<organism evidence="7 8">
    <name type="scientific">Stieleria bergensis</name>
    <dbReference type="NCBI Taxonomy" id="2528025"/>
    <lineage>
        <taxon>Bacteria</taxon>
        <taxon>Pseudomonadati</taxon>
        <taxon>Planctomycetota</taxon>
        <taxon>Planctomycetia</taxon>
        <taxon>Pirellulales</taxon>
        <taxon>Pirellulaceae</taxon>
        <taxon>Stieleria</taxon>
    </lineage>
</organism>
<dbReference type="GO" id="GO:0003677">
    <property type="term" value="F:DNA binding"/>
    <property type="evidence" value="ECO:0007669"/>
    <property type="project" value="InterPro"/>
</dbReference>
<keyword evidence="8" id="KW-1185">Reference proteome</keyword>
<feature type="transmembrane region" description="Helical" evidence="5">
    <location>
        <begin position="253"/>
        <end position="276"/>
    </location>
</feature>
<dbReference type="EMBL" id="CP036272">
    <property type="protein sequence ID" value="QDT62747.1"/>
    <property type="molecule type" value="Genomic_DNA"/>
</dbReference>
<dbReference type="Proteomes" id="UP000315003">
    <property type="component" value="Chromosome"/>
</dbReference>
<evidence type="ECO:0000256" key="4">
    <source>
        <dbReference type="SAM" id="MobiDB-lite"/>
    </source>
</evidence>
<keyword evidence="5" id="KW-0472">Membrane</keyword>
<feature type="region of interest" description="Disordered" evidence="4">
    <location>
        <begin position="485"/>
        <end position="512"/>
    </location>
</feature>
<dbReference type="SUPFAM" id="SSF52540">
    <property type="entry name" value="P-loop containing nucleoside triphosphate hydrolases"/>
    <property type="match status" value="1"/>
</dbReference>
<feature type="transmembrane region" description="Helical" evidence="5">
    <location>
        <begin position="227"/>
        <end position="247"/>
    </location>
</feature>
<evidence type="ECO:0000313" key="7">
    <source>
        <dbReference type="EMBL" id="QDT62747.1"/>
    </source>
</evidence>
<dbReference type="CDD" id="cd01127">
    <property type="entry name" value="TrwB_TraG_TraD_VirD4"/>
    <property type="match status" value="1"/>
</dbReference>
<reference evidence="7 8" key="1">
    <citation type="submission" date="2019-02" db="EMBL/GenBank/DDBJ databases">
        <title>Deep-cultivation of Planctomycetes and their phenomic and genomic characterization uncovers novel biology.</title>
        <authorList>
            <person name="Wiegand S."/>
            <person name="Jogler M."/>
            <person name="Boedeker C."/>
            <person name="Pinto D."/>
            <person name="Vollmers J."/>
            <person name="Rivas-Marin E."/>
            <person name="Kohn T."/>
            <person name="Peeters S.H."/>
            <person name="Heuer A."/>
            <person name="Rast P."/>
            <person name="Oberbeckmann S."/>
            <person name="Bunk B."/>
            <person name="Jeske O."/>
            <person name="Meyerdierks A."/>
            <person name="Storesund J.E."/>
            <person name="Kallscheuer N."/>
            <person name="Luecker S."/>
            <person name="Lage O.M."/>
            <person name="Pohl T."/>
            <person name="Merkel B.J."/>
            <person name="Hornburger P."/>
            <person name="Mueller R.-W."/>
            <person name="Bruemmer F."/>
            <person name="Labrenz M."/>
            <person name="Spormann A.M."/>
            <person name="Op den Camp H."/>
            <person name="Overmann J."/>
            <person name="Amann R."/>
            <person name="Jetten M.S.M."/>
            <person name="Mascher T."/>
            <person name="Medema M.H."/>
            <person name="Devos D.P."/>
            <person name="Kaster A.-K."/>
            <person name="Ovreas L."/>
            <person name="Rohde M."/>
            <person name="Galperin M.Y."/>
            <person name="Jogler C."/>
        </authorList>
    </citation>
    <scope>NUCLEOTIDE SEQUENCE [LARGE SCALE GENOMIC DNA]</scope>
    <source>
        <strain evidence="7 8">SV_7m_r</strain>
    </source>
</reference>
<evidence type="ECO:0000256" key="5">
    <source>
        <dbReference type="SAM" id="Phobius"/>
    </source>
</evidence>
<dbReference type="Pfam" id="PF01580">
    <property type="entry name" value="FtsK_SpoIIIE"/>
    <property type="match status" value="1"/>
</dbReference>
<keyword evidence="1 3" id="KW-0547">Nucleotide-binding</keyword>
<dbReference type="PANTHER" id="PTHR22683:SF41">
    <property type="entry name" value="DNA TRANSLOCASE FTSK"/>
    <property type="match status" value="1"/>
</dbReference>
<dbReference type="RefSeq" id="WP_419187895.1">
    <property type="nucleotide sequence ID" value="NZ_CP036272.1"/>
</dbReference>
<dbReference type="PANTHER" id="PTHR22683">
    <property type="entry name" value="SPORULATION PROTEIN RELATED"/>
    <property type="match status" value="1"/>
</dbReference>
<feature type="domain" description="FtsK" evidence="6">
    <location>
        <begin position="780"/>
        <end position="976"/>
    </location>
</feature>
<keyword evidence="5" id="KW-0812">Transmembrane</keyword>
<keyword evidence="5" id="KW-1133">Transmembrane helix</keyword>
<evidence type="ECO:0000256" key="2">
    <source>
        <dbReference type="ARBA" id="ARBA00022840"/>
    </source>
</evidence>
<evidence type="ECO:0000259" key="6">
    <source>
        <dbReference type="PROSITE" id="PS50901"/>
    </source>
</evidence>
<dbReference type="InterPro" id="IPR050206">
    <property type="entry name" value="FtsK/SpoIIIE/SftA"/>
</dbReference>
<dbReference type="InterPro" id="IPR002543">
    <property type="entry name" value="FtsK_dom"/>
</dbReference>